<name>A0AAW9SCJ8_9BACT</name>
<reference evidence="1 2" key="1">
    <citation type="submission" date="2024-04" db="EMBL/GenBank/DDBJ databases">
        <title>Novel genus in family Flammeovirgaceae.</title>
        <authorList>
            <person name="Nguyen T.H."/>
            <person name="Vuong T.Q."/>
            <person name="Le H."/>
            <person name="Kim S.-G."/>
        </authorList>
    </citation>
    <scope>NUCLEOTIDE SEQUENCE [LARGE SCALE GENOMIC DNA]</scope>
    <source>
        <strain evidence="1 2">JCM 23209</strain>
    </source>
</reference>
<comment type="caution">
    <text evidence="1">The sequence shown here is derived from an EMBL/GenBank/DDBJ whole genome shotgun (WGS) entry which is preliminary data.</text>
</comment>
<accession>A0AAW9SCJ8</accession>
<organism evidence="1 2">
    <name type="scientific">Rapidithrix thailandica</name>
    <dbReference type="NCBI Taxonomy" id="413964"/>
    <lineage>
        <taxon>Bacteria</taxon>
        <taxon>Pseudomonadati</taxon>
        <taxon>Bacteroidota</taxon>
        <taxon>Cytophagia</taxon>
        <taxon>Cytophagales</taxon>
        <taxon>Flammeovirgaceae</taxon>
        <taxon>Rapidithrix</taxon>
    </lineage>
</organism>
<evidence type="ECO:0000313" key="2">
    <source>
        <dbReference type="Proteomes" id="UP001403385"/>
    </source>
</evidence>
<protein>
    <submittedName>
        <fullName evidence="1">Uncharacterized protein</fullName>
    </submittedName>
</protein>
<sequence length="91" mass="10589">MQMLAENEKLEKACQEAKDKFHKLGEGEYQEIISKLQYVIVSYNADKNPIGLYEIGEKALQLLKEHKKKAPRQVSKKLIDDLEKAIQMREN</sequence>
<dbReference type="RefSeq" id="WP_346821835.1">
    <property type="nucleotide sequence ID" value="NZ_JBDKWZ010000007.1"/>
</dbReference>
<dbReference type="Proteomes" id="UP001403385">
    <property type="component" value="Unassembled WGS sequence"/>
</dbReference>
<dbReference type="AlphaFoldDB" id="A0AAW9SCJ8"/>
<dbReference type="EMBL" id="JBDKWZ010000007">
    <property type="protein sequence ID" value="MEN7549063.1"/>
    <property type="molecule type" value="Genomic_DNA"/>
</dbReference>
<proteinExistence type="predicted"/>
<keyword evidence="2" id="KW-1185">Reference proteome</keyword>
<gene>
    <name evidence="1" type="ORF">AAG747_14155</name>
</gene>
<evidence type="ECO:0000313" key="1">
    <source>
        <dbReference type="EMBL" id="MEN7549063.1"/>
    </source>
</evidence>